<comment type="similarity">
    <text evidence="2">Belongs to the HMG-CoA lyase family.</text>
</comment>
<dbReference type="Proteomes" id="UP000596742">
    <property type="component" value="Unassembled WGS sequence"/>
</dbReference>
<dbReference type="InterPro" id="IPR000891">
    <property type="entry name" value="PYR_CT"/>
</dbReference>
<dbReference type="OrthoDB" id="1905920at2759"/>
<reference evidence="8" key="1">
    <citation type="submission" date="2018-11" db="EMBL/GenBank/DDBJ databases">
        <authorList>
            <person name="Alioto T."/>
            <person name="Alioto T."/>
        </authorList>
    </citation>
    <scope>NUCLEOTIDE SEQUENCE</scope>
</reference>
<dbReference type="EMBL" id="UYJE01010454">
    <property type="protein sequence ID" value="VDI83316.1"/>
    <property type="molecule type" value="Genomic_DNA"/>
</dbReference>
<dbReference type="UniPathway" id="UPA00896">
    <property type="reaction ID" value="UER00863"/>
</dbReference>
<dbReference type="GO" id="GO:0046951">
    <property type="term" value="P:ketone body biosynthetic process"/>
    <property type="evidence" value="ECO:0007669"/>
    <property type="project" value="TreeGrafter"/>
</dbReference>
<evidence type="ECO:0000313" key="8">
    <source>
        <dbReference type="EMBL" id="VDI83316.1"/>
    </source>
</evidence>
<evidence type="ECO:0000256" key="3">
    <source>
        <dbReference type="ARBA" id="ARBA00012910"/>
    </source>
</evidence>
<dbReference type="EC" id="4.1.3.4" evidence="3"/>
<evidence type="ECO:0000256" key="4">
    <source>
        <dbReference type="ARBA" id="ARBA00022723"/>
    </source>
</evidence>
<dbReference type="GO" id="GO:0006552">
    <property type="term" value="P:L-leucine catabolic process"/>
    <property type="evidence" value="ECO:0007669"/>
    <property type="project" value="TreeGrafter"/>
</dbReference>
<name>A0A8B6HQJ2_MYTGA</name>
<evidence type="ECO:0000259" key="7">
    <source>
        <dbReference type="Pfam" id="PF00682"/>
    </source>
</evidence>
<dbReference type="PANTHER" id="PTHR42738">
    <property type="entry name" value="HYDROXYMETHYLGLUTARYL-COA LYASE"/>
    <property type="match status" value="1"/>
</dbReference>
<comment type="catalytic activity">
    <reaction evidence="6">
        <text>(3S)-3-hydroxy-3-methylglutaryl-CoA = acetoacetate + acetyl-CoA</text>
        <dbReference type="Rhea" id="RHEA:24404"/>
        <dbReference type="ChEBI" id="CHEBI:13705"/>
        <dbReference type="ChEBI" id="CHEBI:43074"/>
        <dbReference type="ChEBI" id="CHEBI:57288"/>
        <dbReference type="EC" id="4.1.3.4"/>
    </reaction>
</comment>
<dbReference type="Pfam" id="PF00682">
    <property type="entry name" value="HMGL-like"/>
    <property type="match status" value="1"/>
</dbReference>
<comment type="pathway">
    <text evidence="1">Metabolic intermediate metabolism; (S)-3-hydroxy-3-methylglutaryl-CoA degradation; acetoacetate from (S)-3-hydroxy-3-methylglutaryl-CoA: step 1/1.</text>
</comment>
<evidence type="ECO:0000256" key="5">
    <source>
        <dbReference type="ARBA" id="ARBA00023239"/>
    </source>
</evidence>
<dbReference type="AlphaFoldDB" id="A0A8B6HQJ2"/>
<dbReference type="InterPro" id="IPR043594">
    <property type="entry name" value="HMGL"/>
</dbReference>
<dbReference type="SUPFAM" id="SSF51569">
    <property type="entry name" value="Aldolase"/>
    <property type="match status" value="1"/>
</dbReference>
<keyword evidence="4" id="KW-0479">Metal-binding</keyword>
<evidence type="ECO:0000256" key="2">
    <source>
        <dbReference type="ARBA" id="ARBA00009405"/>
    </source>
</evidence>
<gene>
    <name evidence="8" type="ORF">MGAL_10B027585</name>
</gene>
<comment type="caution">
    <text evidence="8">The sequence shown here is derived from an EMBL/GenBank/DDBJ whole genome shotgun (WGS) entry which is preliminary data.</text>
</comment>
<evidence type="ECO:0000256" key="6">
    <source>
        <dbReference type="ARBA" id="ARBA00049877"/>
    </source>
</evidence>
<accession>A0A8B6HQJ2</accession>
<feature type="domain" description="Pyruvate carboxyltransferase" evidence="7">
    <location>
        <begin position="31"/>
        <end position="79"/>
    </location>
</feature>
<dbReference type="InterPro" id="IPR013785">
    <property type="entry name" value="Aldolase_TIM"/>
</dbReference>
<keyword evidence="9" id="KW-1185">Reference proteome</keyword>
<proteinExistence type="inferred from homology"/>
<dbReference type="PANTHER" id="PTHR42738:SF7">
    <property type="entry name" value="HYDROXYMETHYLGLUTARYL-COA LYASE"/>
    <property type="match status" value="1"/>
</dbReference>
<dbReference type="Gene3D" id="3.20.20.70">
    <property type="entry name" value="Aldolase class I"/>
    <property type="match status" value="1"/>
</dbReference>
<dbReference type="GO" id="GO:0004419">
    <property type="term" value="F:hydroxymethylglutaryl-CoA lyase activity"/>
    <property type="evidence" value="ECO:0007669"/>
    <property type="project" value="UniProtKB-EC"/>
</dbReference>
<sequence length="116" mass="13057">MAVRRLLSSKFLEKVSKNYSQATIAGFPSFVKIVEVGPRDGLQNEKAIVPAQTKIEFINKLSEAGLSVIEVTSFVSPKWIPQVCLYVKNVMSCFILDFSSQQPINDSHRNLYYISL</sequence>
<evidence type="ECO:0000313" key="9">
    <source>
        <dbReference type="Proteomes" id="UP000596742"/>
    </source>
</evidence>
<keyword evidence="5 8" id="KW-0456">Lyase</keyword>
<evidence type="ECO:0000256" key="1">
    <source>
        <dbReference type="ARBA" id="ARBA00005143"/>
    </source>
</evidence>
<organism evidence="8 9">
    <name type="scientific">Mytilus galloprovincialis</name>
    <name type="common">Mediterranean mussel</name>
    <dbReference type="NCBI Taxonomy" id="29158"/>
    <lineage>
        <taxon>Eukaryota</taxon>
        <taxon>Metazoa</taxon>
        <taxon>Spiralia</taxon>
        <taxon>Lophotrochozoa</taxon>
        <taxon>Mollusca</taxon>
        <taxon>Bivalvia</taxon>
        <taxon>Autobranchia</taxon>
        <taxon>Pteriomorphia</taxon>
        <taxon>Mytilida</taxon>
        <taxon>Mytiloidea</taxon>
        <taxon>Mytilidae</taxon>
        <taxon>Mytilinae</taxon>
        <taxon>Mytilus</taxon>
    </lineage>
</organism>
<protein>
    <recommendedName>
        <fullName evidence="3">hydroxymethylglutaryl-CoA lyase</fullName>
        <ecNumber evidence="3">4.1.3.4</ecNumber>
    </recommendedName>
</protein>
<dbReference type="GO" id="GO:0046872">
    <property type="term" value="F:metal ion binding"/>
    <property type="evidence" value="ECO:0007669"/>
    <property type="project" value="UniProtKB-KW"/>
</dbReference>